<evidence type="ECO:0000313" key="4">
    <source>
        <dbReference type="Proteomes" id="UP000243374"/>
    </source>
</evidence>
<dbReference type="Proteomes" id="UP000243374">
    <property type="component" value="Unassembled WGS sequence"/>
</dbReference>
<dbReference type="RefSeq" id="WP_074841269.1">
    <property type="nucleotide sequence ID" value="NZ_CP047056.1"/>
</dbReference>
<dbReference type="Pfam" id="PF07179">
    <property type="entry name" value="SseB"/>
    <property type="match status" value="1"/>
</dbReference>
<dbReference type="InterPro" id="IPR027945">
    <property type="entry name" value="SseB_C"/>
</dbReference>
<accession>A0A662ZB46</accession>
<feature type="domain" description="SseB protein N-terminal" evidence="1">
    <location>
        <begin position="26"/>
        <end position="140"/>
    </location>
</feature>
<sequence>MNIDVNKPVENPELSKLLNEYNLTDSEEKKNDLLDYIAQEFALHSHLLSVIKVDDNTIVEKNGQKYFKEDSKISFVQFTSEDNQVYFPAFTDWRELRKGERFKNEYIKTLIMSFDDYYAMAKDNGAGVVINPFSHNLVFSNGNILYMKQRKDMVETGKSEVTLKKDTHVFLGEPKIYPDAMVKALSDYSRKVKEIRSIWLKLMIQDQEQSYLLVVDFTGEKQKIFSGLADVARPYLPAICILIWCLTMMILAEMQLKTESLFIKKEKDFWEFGDRH</sequence>
<evidence type="ECO:0000313" key="3">
    <source>
        <dbReference type="EMBL" id="SFK28913.1"/>
    </source>
</evidence>
<gene>
    <name evidence="3" type="ORF">SAMN04487865_104912</name>
</gene>
<keyword evidence="4" id="KW-1185">Reference proteome</keyword>
<dbReference type="Pfam" id="PF14581">
    <property type="entry name" value="SseB_C"/>
    <property type="match status" value="1"/>
</dbReference>
<evidence type="ECO:0000259" key="1">
    <source>
        <dbReference type="Pfam" id="PF07179"/>
    </source>
</evidence>
<dbReference type="AlphaFoldDB" id="A0A662ZB46"/>
<evidence type="ECO:0000259" key="2">
    <source>
        <dbReference type="Pfam" id="PF14581"/>
    </source>
</evidence>
<proteinExistence type="predicted"/>
<feature type="domain" description="SseB protein C-terminal" evidence="2">
    <location>
        <begin position="164"/>
        <end position="237"/>
    </location>
</feature>
<dbReference type="EMBL" id="FOSF01000049">
    <property type="protein sequence ID" value="SFK28913.1"/>
    <property type="molecule type" value="Genomic_DNA"/>
</dbReference>
<organism evidence="3 4">
    <name type="scientific">Succinivibrio dextrinosolvens</name>
    <dbReference type="NCBI Taxonomy" id="83771"/>
    <lineage>
        <taxon>Bacteria</taxon>
        <taxon>Pseudomonadati</taxon>
        <taxon>Pseudomonadota</taxon>
        <taxon>Gammaproteobacteria</taxon>
        <taxon>Aeromonadales</taxon>
        <taxon>Succinivibrionaceae</taxon>
        <taxon>Succinivibrio</taxon>
    </lineage>
</organism>
<reference evidence="3 4" key="1">
    <citation type="submission" date="2016-10" db="EMBL/GenBank/DDBJ databases">
        <authorList>
            <person name="Varghese N."/>
            <person name="Submissions S."/>
        </authorList>
    </citation>
    <scope>NUCLEOTIDE SEQUENCE [LARGE SCALE GENOMIC DNA]</scope>
    <source>
        <strain evidence="3 4">22B</strain>
    </source>
</reference>
<name>A0A662ZB46_9GAMM</name>
<protein>
    <submittedName>
        <fullName evidence="3">SseB protein N-terminal domain-containing protein</fullName>
    </submittedName>
</protein>
<dbReference type="InterPro" id="IPR009839">
    <property type="entry name" value="SseB_N"/>
</dbReference>